<dbReference type="InterPro" id="IPR036237">
    <property type="entry name" value="Xyl_isomerase-like_sf"/>
</dbReference>
<evidence type="ECO:0000313" key="3">
    <source>
        <dbReference type="Proteomes" id="UP001454086"/>
    </source>
</evidence>
<organism evidence="2 3">
    <name type="scientific">Enterocloster hominis</name>
    <name type="common">ex Hitch et al. 2024</name>
    <dbReference type="NCBI Taxonomy" id="1917870"/>
    <lineage>
        <taxon>Bacteria</taxon>
        <taxon>Bacillati</taxon>
        <taxon>Bacillota</taxon>
        <taxon>Clostridia</taxon>
        <taxon>Lachnospirales</taxon>
        <taxon>Lachnospiraceae</taxon>
        <taxon>Enterocloster</taxon>
    </lineage>
</organism>
<accession>A0ABV1D082</accession>
<dbReference type="Pfam" id="PF01261">
    <property type="entry name" value="AP_endonuc_2"/>
    <property type="match status" value="1"/>
</dbReference>
<evidence type="ECO:0000259" key="1">
    <source>
        <dbReference type="Pfam" id="PF01261"/>
    </source>
</evidence>
<dbReference type="GO" id="GO:0016853">
    <property type="term" value="F:isomerase activity"/>
    <property type="evidence" value="ECO:0007669"/>
    <property type="project" value="UniProtKB-KW"/>
</dbReference>
<protein>
    <submittedName>
        <fullName evidence="2">Sugar phosphate isomerase/epimerase family protein</fullName>
    </submittedName>
</protein>
<dbReference type="SUPFAM" id="SSF51658">
    <property type="entry name" value="Xylose isomerase-like"/>
    <property type="match status" value="1"/>
</dbReference>
<sequence length="294" mass="33324">MELIAGHTMGTPEYTVEEAMELFAGIGLDGIEIVVQDDYRCGIPNHVDEVYLQKIKDAAKHSNIRIICLTPYYCRFNDLDDAVRESDIEGVKKVIDYAVFLGAEYVRIYGGSFAQEEQDGDGGKERRLVEAMRILGDVAAAKNITLVLEDHFNTMTVTARRAAEIVGRINHPNVGILYDQVNLAFVGGEEYEEAIELQKDYIRYVHVKDLIFKGDTREFKASSVSHVNEDERIVSSRVVGEGIMDWKAIVEKLRKSGYGGWYSLEYERRWHPQDLPIADVGMKNSAEHLRKCLQ</sequence>
<keyword evidence="3" id="KW-1185">Reference proteome</keyword>
<dbReference type="PANTHER" id="PTHR12110:SF41">
    <property type="entry name" value="INOSOSE DEHYDRATASE"/>
    <property type="match status" value="1"/>
</dbReference>
<comment type="caution">
    <text evidence="2">The sequence shown here is derived from an EMBL/GenBank/DDBJ whole genome shotgun (WGS) entry which is preliminary data.</text>
</comment>
<proteinExistence type="predicted"/>
<dbReference type="PANTHER" id="PTHR12110">
    <property type="entry name" value="HYDROXYPYRUVATE ISOMERASE"/>
    <property type="match status" value="1"/>
</dbReference>
<gene>
    <name evidence="2" type="ORF">WMQ36_00400</name>
</gene>
<dbReference type="Gene3D" id="3.20.20.150">
    <property type="entry name" value="Divalent-metal-dependent TIM barrel enzymes"/>
    <property type="match status" value="1"/>
</dbReference>
<dbReference type="Proteomes" id="UP001454086">
    <property type="component" value="Unassembled WGS sequence"/>
</dbReference>
<name>A0ABV1D082_9FIRM</name>
<evidence type="ECO:0000313" key="2">
    <source>
        <dbReference type="EMBL" id="MEQ2423420.1"/>
    </source>
</evidence>
<dbReference type="EMBL" id="JBBMFM010000001">
    <property type="protein sequence ID" value="MEQ2423420.1"/>
    <property type="molecule type" value="Genomic_DNA"/>
</dbReference>
<feature type="domain" description="Xylose isomerase-like TIM barrel" evidence="1">
    <location>
        <begin position="24"/>
        <end position="291"/>
    </location>
</feature>
<dbReference type="InterPro" id="IPR050312">
    <property type="entry name" value="IolE/XylAMocC-like"/>
</dbReference>
<dbReference type="RefSeq" id="WP_349117536.1">
    <property type="nucleotide sequence ID" value="NZ_JBBMFM010000001.1"/>
</dbReference>
<dbReference type="InterPro" id="IPR013022">
    <property type="entry name" value="Xyl_isomerase-like_TIM-brl"/>
</dbReference>
<keyword evidence="2" id="KW-0413">Isomerase</keyword>
<reference evidence="2 3" key="1">
    <citation type="submission" date="2024-03" db="EMBL/GenBank/DDBJ databases">
        <title>Human intestinal bacterial collection.</title>
        <authorList>
            <person name="Pauvert C."/>
            <person name="Hitch T.C.A."/>
            <person name="Clavel T."/>
        </authorList>
    </citation>
    <scope>NUCLEOTIDE SEQUENCE [LARGE SCALE GENOMIC DNA]</scope>
    <source>
        <strain evidence="2 3">CLA-SR-H021</strain>
    </source>
</reference>